<name>A0A7V7GWG2_9GAMM</name>
<keyword evidence="9" id="KW-1185">Reference proteome</keyword>
<dbReference type="SUPFAM" id="SSF81606">
    <property type="entry name" value="PP2C-like"/>
    <property type="match status" value="1"/>
</dbReference>
<dbReference type="PANTHER" id="PTHR43289:SF34">
    <property type="entry name" value="SERINE_THREONINE-PROTEIN KINASE YBDM-RELATED"/>
    <property type="match status" value="1"/>
</dbReference>
<dbReference type="Gene3D" id="1.10.510.10">
    <property type="entry name" value="Transferase(Phosphotransferase) domain 1"/>
    <property type="match status" value="1"/>
</dbReference>
<keyword evidence="3 8" id="KW-0418">Kinase</keyword>
<feature type="domain" description="PPM-type phosphatase" evidence="7">
    <location>
        <begin position="6"/>
        <end position="228"/>
    </location>
</feature>
<dbReference type="InterPro" id="IPR001932">
    <property type="entry name" value="PPM-type_phosphatase-like_dom"/>
</dbReference>
<dbReference type="InterPro" id="IPR036457">
    <property type="entry name" value="PPM-type-like_dom_sf"/>
</dbReference>
<reference evidence="8 9" key="1">
    <citation type="submission" date="2018-07" db="EMBL/GenBank/DDBJ databases">
        <title>Pseudomonas laoshanensis sp. nov., isolated from soil.</title>
        <authorList>
            <person name="Sun J."/>
            <person name="Yu L."/>
            <person name="Wang M."/>
            <person name="Zhang C."/>
        </authorList>
    </citation>
    <scope>NUCLEOTIDE SEQUENCE [LARGE SCALE GENOMIC DNA]</scope>
    <source>
        <strain evidence="8 9">Y22</strain>
    </source>
</reference>
<dbReference type="Gene3D" id="3.60.40.10">
    <property type="entry name" value="PPM-type phosphatase domain"/>
    <property type="match status" value="1"/>
</dbReference>
<keyword evidence="5" id="KW-0472">Membrane</keyword>
<dbReference type="CDD" id="cd14014">
    <property type="entry name" value="STKc_PknB_like"/>
    <property type="match status" value="1"/>
</dbReference>
<feature type="domain" description="Protein kinase" evidence="6">
    <location>
        <begin position="261"/>
        <end position="526"/>
    </location>
</feature>
<dbReference type="OrthoDB" id="9801841at2"/>
<evidence type="ECO:0000259" key="6">
    <source>
        <dbReference type="PROSITE" id="PS50011"/>
    </source>
</evidence>
<dbReference type="SMART" id="SM00332">
    <property type="entry name" value="PP2Cc"/>
    <property type="match status" value="1"/>
</dbReference>
<evidence type="ECO:0000313" key="9">
    <source>
        <dbReference type="Proteomes" id="UP000463138"/>
    </source>
</evidence>
<dbReference type="InterPro" id="IPR000719">
    <property type="entry name" value="Prot_kinase_dom"/>
</dbReference>
<feature type="transmembrane region" description="Helical" evidence="5">
    <location>
        <begin position="532"/>
        <end position="553"/>
    </location>
</feature>
<evidence type="ECO:0000256" key="4">
    <source>
        <dbReference type="ARBA" id="ARBA00022840"/>
    </source>
</evidence>
<organism evidence="8 9">
    <name type="scientific">Halopseudomonas laoshanensis</name>
    <dbReference type="NCBI Taxonomy" id="2268758"/>
    <lineage>
        <taxon>Bacteria</taxon>
        <taxon>Pseudomonadati</taxon>
        <taxon>Pseudomonadota</taxon>
        <taxon>Gammaproteobacteria</taxon>
        <taxon>Pseudomonadales</taxon>
        <taxon>Pseudomonadaceae</taxon>
        <taxon>Halopseudomonas</taxon>
    </lineage>
</organism>
<dbReference type="Pfam" id="PF00069">
    <property type="entry name" value="Pkinase"/>
    <property type="match status" value="1"/>
</dbReference>
<keyword evidence="5" id="KW-1133">Transmembrane helix</keyword>
<gene>
    <name evidence="8" type="ORF">DT594_03805</name>
</gene>
<evidence type="ECO:0000256" key="2">
    <source>
        <dbReference type="ARBA" id="ARBA00022741"/>
    </source>
</evidence>
<keyword evidence="5" id="KW-0812">Transmembrane</keyword>
<dbReference type="Pfam" id="PF13672">
    <property type="entry name" value="PP2C_2"/>
    <property type="match status" value="1"/>
</dbReference>
<dbReference type="Proteomes" id="UP000463138">
    <property type="component" value="Unassembled WGS sequence"/>
</dbReference>
<dbReference type="SUPFAM" id="SSF56112">
    <property type="entry name" value="Protein kinase-like (PK-like)"/>
    <property type="match status" value="1"/>
</dbReference>
<dbReference type="RefSeq" id="WP_149331435.1">
    <property type="nucleotide sequence ID" value="NZ_QOVF01000001.1"/>
</dbReference>
<dbReference type="CDD" id="cd00143">
    <property type="entry name" value="PP2Cc"/>
    <property type="match status" value="1"/>
</dbReference>
<sequence>MSLELRIAEASASGPREENQDAIRIVTPAPHLATSKGHLLALADGVSHCADGGLAARATLQALALDYYSTPETWTVTQALERLLTAHNRWLRCNGGGQPLLTTLSLLVLRGQRYTLAHIGDCRVYLLRDGQLRKLTQEHVWEQPGMQHVLKRAMGLDEHLVMDYLEGELHSGDRFLLVSDGVWAQLDDQLLHQYLTREDEPANCCNELVSQAHLAGSPDNASALLVCIDHLPQASLSDALLPAEERAVPPPLKNGQNFEGWLVTERLAESRQSVLYRVKDATQQNWLLKTLPAALRDDPEAQRQLVLEEWFLRRVAGTHVPELHAHCSRRHLYYVMREYAGMTLQQQKRSTGLLSLAQFQSLAPALARAVGLLHRRNILHRDITPSNLHMGDEGVLRLLDFGLAFCPGLSDWQGGLPGTPSYIAPEAFAGAEPSAQQDLYSAGVSLYYLLTGHYPYGEIEAFQHPRFGQPTPPSRYRPDLPAWIDRCLLKALETDPDKRYETAEEWLLALERGDRSALVPAHRPLLERAPLAVWRGIALGALGLNLLLLVMLLH</sequence>
<comment type="caution">
    <text evidence="8">The sequence shown here is derived from an EMBL/GenBank/DDBJ whole genome shotgun (WGS) entry which is preliminary data.</text>
</comment>
<dbReference type="EMBL" id="QOVF01000001">
    <property type="protein sequence ID" value="KAA0696473.1"/>
    <property type="molecule type" value="Genomic_DNA"/>
</dbReference>
<keyword evidence="1" id="KW-0808">Transferase</keyword>
<proteinExistence type="predicted"/>
<evidence type="ECO:0000259" key="7">
    <source>
        <dbReference type="PROSITE" id="PS51746"/>
    </source>
</evidence>
<evidence type="ECO:0000256" key="1">
    <source>
        <dbReference type="ARBA" id="ARBA00022679"/>
    </source>
</evidence>
<dbReference type="PANTHER" id="PTHR43289">
    <property type="entry name" value="MITOGEN-ACTIVATED PROTEIN KINASE KINASE KINASE 20-RELATED"/>
    <property type="match status" value="1"/>
</dbReference>
<dbReference type="SMART" id="SM00331">
    <property type="entry name" value="PP2C_SIG"/>
    <property type="match status" value="1"/>
</dbReference>
<dbReference type="PROSITE" id="PS50011">
    <property type="entry name" value="PROTEIN_KINASE_DOM"/>
    <property type="match status" value="1"/>
</dbReference>
<dbReference type="SMART" id="SM00220">
    <property type="entry name" value="S_TKc"/>
    <property type="match status" value="1"/>
</dbReference>
<evidence type="ECO:0000313" key="8">
    <source>
        <dbReference type="EMBL" id="KAA0696473.1"/>
    </source>
</evidence>
<evidence type="ECO:0000256" key="3">
    <source>
        <dbReference type="ARBA" id="ARBA00022777"/>
    </source>
</evidence>
<evidence type="ECO:0000256" key="5">
    <source>
        <dbReference type="SAM" id="Phobius"/>
    </source>
</evidence>
<keyword evidence="2" id="KW-0547">Nucleotide-binding</keyword>
<keyword evidence="4" id="KW-0067">ATP-binding</keyword>
<dbReference type="AlphaFoldDB" id="A0A7V7GWG2"/>
<dbReference type="GO" id="GO:0004674">
    <property type="term" value="F:protein serine/threonine kinase activity"/>
    <property type="evidence" value="ECO:0007669"/>
    <property type="project" value="TreeGrafter"/>
</dbReference>
<accession>A0A7V7GWG2</accession>
<dbReference type="GO" id="GO:0005524">
    <property type="term" value="F:ATP binding"/>
    <property type="evidence" value="ECO:0007669"/>
    <property type="project" value="UniProtKB-KW"/>
</dbReference>
<dbReference type="InterPro" id="IPR011009">
    <property type="entry name" value="Kinase-like_dom_sf"/>
</dbReference>
<protein>
    <submittedName>
        <fullName evidence="8">Bifunctional protein-serine/threonine kinase/phosphatase</fullName>
    </submittedName>
</protein>
<dbReference type="PROSITE" id="PS51746">
    <property type="entry name" value="PPM_2"/>
    <property type="match status" value="1"/>
</dbReference>